<dbReference type="SUPFAM" id="SSF52540">
    <property type="entry name" value="P-loop containing nucleoside triphosphate hydrolases"/>
    <property type="match status" value="1"/>
</dbReference>
<dbReference type="OrthoDB" id="9795565at2"/>
<dbReference type="AlphaFoldDB" id="A0A0B7HR64"/>
<dbReference type="Gene3D" id="3.40.50.300">
    <property type="entry name" value="P-loop containing nucleotide triphosphate hydrolases"/>
    <property type="match status" value="1"/>
</dbReference>
<dbReference type="PANTHER" id="PTHR32182:SF22">
    <property type="entry name" value="ATP-DEPENDENT ENDONUCLEASE, OLD FAMILY-RELATED"/>
    <property type="match status" value="1"/>
</dbReference>
<keyword evidence="1" id="KW-0175">Coiled coil</keyword>
<dbReference type="InterPro" id="IPR026866">
    <property type="entry name" value="CR006_AAA"/>
</dbReference>
<feature type="coiled-coil region" evidence="1">
    <location>
        <begin position="410"/>
        <end position="444"/>
    </location>
</feature>
<evidence type="ECO:0000313" key="3">
    <source>
        <dbReference type="EMBL" id="CEN41765.1"/>
    </source>
</evidence>
<dbReference type="PANTHER" id="PTHR32182">
    <property type="entry name" value="DNA REPLICATION AND REPAIR PROTEIN RECF"/>
    <property type="match status" value="1"/>
</dbReference>
<proteinExistence type="predicted"/>
<organism evidence="3 4">
    <name type="scientific">Capnocytophaga cynodegmi</name>
    <dbReference type="NCBI Taxonomy" id="28189"/>
    <lineage>
        <taxon>Bacteria</taxon>
        <taxon>Pseudomonadati</taxon>
        <taxon>Bacteroidota</taxon>
        <taxon>Flavobacteriia</taxon>
        <taxon>Flavobacteriales</taxon>
        <taxon>Flavobacteriaceae</taxon>
        <taxon>Capnocytophaga</taxon>
    </lineage>
</organism>
<dbReference type="GO" id="GO:0006302">
    <property type="term" value="P:double-strand break repair"/>
    <property type="evidence" value="ECO:0007669"/>
    <property type="project" value="TreeGrafter"/>
</dbReference>
<feature type="domain" description="Protein CR006 P-loop" evidence="2">
    <location>
        <begin position="9"/>
        <end position="724"/>
    </location>
</feature>
<dbReference type="EMBL" id="CDOG01000078">
    <property type="protein sequence ID" value="CEN41765.1"/>
    <property type="molecule type" value="Genomic_DNA"/>
</dbReference>
<reference evidence="3 4" key="1">
    <citation type="submission" date="2015-01" db="EMBL/GenBank/DDBJ databases">
        <authorList>
            <person name="MANFREDI Pablo"/>
        </authorList>
    </citation>
    <scope>NUCLEOTIDE SEQUENCE [LARGE SCALE GENOMIC DNA]</scope>
    <source>
        <strain evidence="3 4">Ccy74</strain>
    </source>
</reference>
<feature type="coiled-coil region" evidence="1">
    <location>
        <begin position="94"/>
        <end position="138"/>
    </location>
</feature>
<evidence type="ECO:0000259" key="2">
    <source>
        <dbReference type="Pfam" id="PF13166"/>
    </source>
</evidence>
<sequence length="738" mass="85881">MITSIDIKNVATYDSTGIQINDLKKVNFIYGANGTGKTTLSNFLSNPNSEDEKFKDCLVEWRNNAPLTTLVYNKKFKELNFGQGGKIKGIFTLGQATKEQIEEINNKKEQLDEIKKNIDGIEIRRKTEQDKLQEIKDNFKESCWIDIYKDYEDDFKEAFLGALSKERFKDRLLNEFQNNSTSLLTYEQLKDKAQTIFGESPQTMSVVNTISYEEVLQIQNNSIWKTKIIGKSDVDIASLIQRLGINDWVNEGRKYLQEDSETCPFCQQQTITDGFKDKLNQFFDETYTKNITELKKLQQQYSLLMDNIINELNSIESYQKTFPNTKLDVDKFSVYLKTLTSQNNENKIKIENKVKEPSREIELVSLQEQLNLLSELINLANVEIQEHNAIVANFQTEKNNLIKAVWKFLTEEFKDKIESFNREKNNSERAIQGINNQLQSKKDQWQNLDTEIKMLSKNITSIQPTVDEINRLLNSFGFHNFKIVSSSENGFYEIQREDGTSAEETLSEGEITFITFLYYYQKIKGGDTAEEVNEDRILVIDDPISSLDSNILFIVSTLIKDLIKEMKRDDYVGSIKQILILTHNVYFHKEVSFMDKGADSDKLNFWILRKNGNVTNIQAYGKQNPIQSSYAMLWNELKNENLSSTLTIQNIMRRILENYFKVLGNYKNEEDIIQLFPNIQEQQICRSLYHWINDGSHCFSDALEIDDQNVTIDVYKKVFKAIFEYTEQEGHYKMMMGN</sequence>
<dbReference type="Proteomes" id="UP000038083">
    <property type="component" value="Unassembled WGS sequence"/>
</dbReference>
<gene>
    <name evidence="3" type="ORF">CCYN74_80010</name>
</gene>
<dbReference type="Pfam" id="PF13166">
    <property type="entry name" value="AAA_13"/>
    <property type="match status" value="1"/>
</dbReference>
<dbReference type="InterPro" id="IPR027417">
    <property type="entry name" value="P-loop_NTPase"/>
</dbReference>
<dbReference type="RefSeq" id="WP_018279854.1">
    <property type="nucleotide sequence ID" value="NZ_CDOF01000001.1"/>
</dbReference>
<dbReference type="GO" id="GO:0000731">
    <property type="term" value="P:DNA synthesis involved in DNA repair"/>
    <property type="evidence" value="ECO:0007669"/>
    <property type="project" value="TreeGrafter"/>
</dbReference>
<accession>A0A0B7HR64</accession>
<protein>
    <recommendedName>
        <fullName evidence="2">Protein CR006 P-loop domain-containing protein</fullName>
    </recommendedName>
</protein>
<evidence type="ECO:0000313" key="4">
    <source>
        <dbReference type="Proteomes" id="UP000038083"/>
    </source>
</evidence>
<evidence type="ECO:0000256" key="1">
    <source>
        <dbReference type="SAM" id="Coils"/>
    </source>
</evidence>
<name>A0A0B7HR64_9FLAO</name>